<dbReference type="AlphaFoldDB" id="A0AAV5QWG1"/>
<evidence type="ECO:0000256" key="4">
    <source>
        <dbReference type="ARBA" id="ARBA00022793"/>
    </source>
</evidence>
<dbReference type="Gene3D" id="3.60.90.10">
    <property type="entry name" value="S-adenosylmethionine decarboxylase"/>
    <property type="match status" value="1"/>
</dbReference>
<protein>
    <recommendedName>
        <fullName evidence="12">S-adenosylmethionine decarboxylase proenzyme</fullName>
        <ecNumber evidence="12">4.1.1.50</ecNumber>
    </recommendedName>
</protein>
<keyword evidence="8 12" id="KW-0865">Zymogen</keyword>
<feature type="active site" description="Proton acceptor; for processing activity" evidence="13">
    <location>
        <position position="272"/>
    </location>
</feature>
<evidence type="ECO:0000256" key="16">
    <source>
        <dbReference type="PIRSR" id="PIRSR001355-4"/>
    </source>
</evidence>
<dbReference type="PANTHER" id="PTHR11570">
    <property type="entry name" value="S-ADENOSYLMETHIONINE DECARBOXYLASE"/>
    <property type="match status" value="1"/>
</dbReference>
<evidence type="ECO:0000256" key="5">
    <source>
        <dbReference type="ARBA" id="ARBA00022813"/>
    </source>
</evidence>
<keyword evidence="9 12" id="KW-0456">Lyase</keyword>
<evidence type="ECO:0000256" key="9">
    <source>
        <dbReference type="ARBA" id="ARBA00023239"/>
    </source>
</evidence>
<feature type="active site" description="Schiff-base intermediate with substrate; via pyruvic acid" evidence="13">
    <location>
        <position position="84"/>
    </location>
</feature>
<keyword evidence="3 12" id="KW-0949">S-adenosyl-L-methionine</keyword>
<dbReference type="InterPro" id="IPR048283">
    <property type="entry name" value="AdoMetDC-like"/>
</dbReference>
<evidence type="ECO:0000256" key="10">
    <source>
        <dbReference type="ARBA" id="ARBA00023270"/>
    </source>
</evidence>
<keyword evidence="7 12" id="KW-0620">Polyamine biosynthesis</keyword>
<evidence type="ECO:0000256" key="3">
    <source>
        <dbReference type="ARBA" id="ARBA00022691"/>
    </source>
</evidence>
<dbReference type="InterPro" id="IPR016067">
    <property type="entry name" value="S-AdoMet_deCO2ase_core"/>
</dbReference>
<name>A0AAV5QWG1_PICKL</name>
<keyword evidence="19" id="KW-1185">Reference proteome</keyword>
<feature type="active site" description="Proton acceptor; for processing activity" evidence="13">
    <location>
        <position position="259"/>
    </location>
</feature>
<feature type="chain" id="PRO_5044050922" description="S-adenosylmethionine decarboxylase alpha chain" evidence="17">
    <location>
        <begin position="84"/>
        <end position="352"/>
    </location>
</feature>
<proteinExistence type="inferred from homology"/>
<comment type="similarity">
    <text evidence="2 12">Belongs to the eukaryotic AdoMetDC family.</text>
</comment>
<feature type="binding site" evidence="14">
    <location>
        <position position="83"/>
    </location>
    <ligand>
        <name>substrate</name>
    </ligand>
</feature>
<evidence type="ECO:0000256" key="14">
    <source>
        <dbReference type="PIRSR" id="PIRSR001355-2"/>
    </source>
</evidence>
<evidence type="ECO:0000313" key="18">
    <source>
        <dbReference type="EMBL" id="GMM43584.1"/>
    </source>
</evidence>
<feature type="modified residue" description="Pyruvic acid (Ser); by autocatalysis" evidence="15">
    <location>
        <position position="84"/>
    </location>
</feature>
<evidence type="ECO:0000256" key="17">
    <source>
        <dbReference type="PIRSR" id="PIRSR001355-5"/>
    </source>
</evidence>
<comment type="catalytic activity">
    <reaction evidence="12">
        <text>S-adenosyl-L-methionine + H(+) = S-adenosyl 3-(methylsulfanyl)propylamine + CO2</text>
        <dbReference type="Rhea" id="RHEA:15981"/>
        <dbReference type="ChEBI" id="CHEBI:15378"/>
        <dbReference type="ChEBI" id="CHEBI:16526"/>
        <dbReference type="ChEBI" id="CHEBI:57443"/>
        <dbReference type="ChEBI" id="CHEBI:59789"/>
        <dbReference type="EC" id="4.1.1.50"/>
    </reaction>
</comment>
<evidence type="ECO:0000256" key="12">
    <source>
        <dbReference type="PIRNR" id="PIRNR001355"/>
    </source>
</evidence>
<comment type="cofactor">
    <cofactor evidence="12">
        <name>pyruvate</name>
        <dbReference type="ChEBI" id="CHEBI:15361"/>
    </cofactor>
    <text evidence="12">Binds 1 pyruvoyl group covalently per subunit.</text>
</comment>
<dbReference type="InterPro" id="IPR001985">
    <property type="entry name" value="S-AdoMet_decarboxylase_euk"/>
</dbReference>
<dbReference type="NCBIfam" id="TIGR00535">
    <property type="entry name" value="SAM_DCase"/>
    <property type="match status" value="1"/>
</dbReference>
<evidence type="ECO:0000256" key="6">
    <source>
        <dbReference type="ARBA" id="ARBA00023066"/>
    </source>
</evidence>
<dbReference type="SUPFAM" id="SSF56276">
    <property type="entry name" value="S-adenosylmethionine decarboxylase"/>
    <property type="match status" value="1"/>
</dbReference>
<dbReference type="GO" id="GO:0005829">
    <property type="term" value="C:cytosol"/>
    <property type="evidence" value="ECO:0007669"/>
    <property type="project" value="TreeGrafter"/>
</dbReference>
<organism evidence="18 19">
    <name type="scientific">Pichia kluyveri</name>
    <name type="common">Yeast</name>
    <dbReference type="NCBI Taxonomy" id="36015"/>
    <lineage>
        <taxon>Eukaryota</taxon>
        <taxon>Fungi</taxon>
        <taxon>Dikarya</taxon>
        <taxon>Ascomycota</taxon>
        <taxon>Saccharomycotina</taxon>
        <taxon>Pichiomycetes</taxon>
        <taxon>Pichiales</taxon>
        <taxon>Pichiaceae</taxon>
        <taxon>Pichia</taxon>
    </lineage>
</organism>
<dbReference type="EMBL" id="BTGB01000001">
    <property type="protein sequence ID" value="GMM43584.1"/>
    <property type="molecule type" value="Genomic_DNA"/>
</dbReference>
<feature type="binding site" evidence="14">
    <location>
        <position position="253"/>
    </location>
    <ligand>
        <name>substrate</name>
    </ligand>
</feature>
<keyword evidence="10 12" id="KW-0704">Schiff base</keyword>
<evidence type="ECO:0000256" key="8">
    <source>
        <dbReference type="ARBA" id="ARBA00023145"/>
    </source>
</evidence>
<dbReference type="PIRSF" id="PIRSF001355">
    <property type="entry name" value="S-AdenosylMet_decarboxylase"/>
    <property type="match status" value="1"/>
</dbReference>
<evidence type="ECO:0000256" key="1">
    <source>
        <dbReference type="ARBA" id="ARBA00004911"/>
    </source>
</evidence>
<feature type="active site" description="Proton donor; for catalytic activity" evidence="13">
    <location>
        <position position="98"/>
    </location>
</feature>
<feature type="site" description="Cleavage (non-hydrolytic); by autolysis" evidence="16">
    <location>
        <begin position="83"/>
        <end position="84"/>
    </location>
</feature>
<dbReference type="Proteomes" id="UP001378960">
    <property type="component" value="Unassembled WGS sequence"/>
</dbReference>
<dbReference type="InterPro" id="IPR018166">
    <property type="entry name" value="S-AdoMet_deCO2ase_CS"/>
</dbReference>
<evidence type="ECO:0000256" key="2">
    <source>
        <dbReference type="ARBA" id="ARBA00008466"/>
    </source>
</evidence>
<feature type="chain" id="PRO_5044050923" description="S-adenosylmethionine decarboxylase beta chain" evidence="17">
    <location>
        <begin position="1"/>
        <end position="83"/>
    </location>
</feature>
<evidence type="ECO:0000256" key="13">
    <source>
        <dbReference type="PIRSR" id="PIRSR001355-1"/>
    </source>
</evidence>
<accession>A0AAV5QWG1</accession>
<gene>
    <name evidence="18" type="ORF">DAPK24_001590</name>
</gene>
<dbReference type="PANTHER" id="PTHR11570:SF0">
    <property type="entry name" value="S-ADENOSYLMETHIONINE DECARBOXYLASE PROENZYME"/>
    <property type="match status" value="1"/>
</dbReference>
<sequence>MEQDFIDNQLSVNLDSTDAFEGPEKLLELWFAPNEFTLPFSIWNNKSLFDIPYIEIENLLNKVNCQILSHKRNNFIHAYLLSESSLFIFKHKLILKTCGTTTTLLSLEKLLNILKTFINNKLTELPIFTVFYSHRSFMFPEKQLLMHQSWDDELNHLNKFFKIENSKDFIFGNDIKNKWHFYVNKGNDKLFPQVNSTNDITIEILMTGLKNVKIFYRNEKGIDGHINGIKMMEISKFNKILPLDNMIHDAFAFMPCGYSSNSIKDDIYTTIHITPESEFSYASFETNYPINDEETLNNIINNVINALKPEQYTVTVCYEGIKREYLSNKLHNHNQTDIDASHGYRVLCAEFL</sequence>
<evidence type="ECO:0000256" key="11">
    <source>
        <dbReference type="ARBA" id="ARBA00023317"/>
    </source>
</evidence>
<evidence type="ECO:0000256" key="15">
    <source>
        <dbReference type="PIRSR" id="PIRSR001355-3"/>
    </source>
</evidence>
<dbReference type="GO" id="GO:0006597">
    <property type="term" value="P:spermine biosynthetic process"/>
    <property type="evidence" value="ECO:0007669"/>
    <property type="project" value="InterPro"/>
</dbReference>
<comment type="caution">
    <text evidence="18">The sequence shown here is derived from an EMBL/GenBank/DDBJ whole genome shotgun (WGS) entry which is preliminary data.</text>
</comment>
<feature type="binding site" evidence="14">
    <location>
        <position position="20"/>
    </location>
    <ligand>
        <name>substrate</name>
    </ligand>
</feature>
<feature type="binding site" evidence="14">
    <location>
        <position position="276"/>
    </location>
    <ligand>
        <name>substrate</name>
    </ligand>
</feature>
<dbReference type="PROSITE" id="PS01336">
    <property type="entry name" value="ADOMETDC"/>
    <property type="match status" value="1"/>
</dbReference>
<comment type="pathway">
    <text evidence="1 12">Amine and polyamine biosynthesis; S-adenosylmethioninamine biosynthesis; S-adenosylmethioninamine from S-adenosyl-L-methionine: step 1/1.</text>
</comment>
<keyword evidence="11 12" id="KW-0670">Pyruvate</keyword>
<dbReference type="EC" id="4.1.1.50" evidence="12"/>
<dbReference type="Pfam" id="PF01536">
    <property type="entry name" value="SAM_decarbox"/>
    <property type="match status" value="1"/>
</dbReference>
<keyword evidence="4 12" id="KW-0210">Decarboxylase</keyword>
<reference evidence="18 19" key="1">
    <citation type="journal article" date="2023" name="Elife">
        <title>Identification of key yeast species and microbe-microbe interactions impacting larval growth of Drosophila in the wild.</title>
        <authorList>
            <person name="Mure A."/>
            <person name="Sugiura Y."/>
            <person name="Maeda R."/>
            <person name="Honda K."/>
            <person name="Sakurai N."/>
            <person name="Takahashi Y."/>
            <person name="Watada M."/>
            <person name="Katoh T."/>
            <person name="Gotoh A."/>
            <person name="Gotoh Y."/>
            <person name="Taniguchi I."/>
            <person name="Nakamura K."/>
            <person name="Hayashi T."/>
            <person name="Katayama T."/>
            <person name="Uemura T."/>
            <person name="Hattori Y."/>
        </authorList>
    </citation>
    <scope>NUCLEOTIDE SEQUENCE [LARGE SCALE GENOMIC DNA]</scope>
    <source>
        <strain evidence="18 19">PK-24</strain>
    </source>
</reference>
<evidence type="ECO:0000313" key="19">
    <source>
        <dbReference type="Proteomes" id="UP001378960"/>
    </source>
</evidence>
<dbReference type="GO" id="GO:0004014">
    <property type="term" value="F:adenosylmethionine decarboxylase activity"/>
    <property type="evidence" value="ECO:0007669"/>
    <property type="project" value="UniProtKB-EC"/>
</dbReference>
<dbReference type="GO" id="GO:0008295">
    <property type="term" value="P:spermidine biosynthetic process"/>
    <property type="evidence" value="ECO:0007669"/>
    <property type="project" value="UniProtKB-KW"/>
</dbReference>
<evidence type="ECO:0000256" key="7">
    <source>
        <dbReference type="ARBA" id="ARBA00023115"/>
    </source>
</evidence>
<keyword evidence="6 12" id="KW-0745">Spermidine biosynthesis</keyword>
<keyword evidence="5 16" id="KW-0068">Autocatalytic cleavage</keyword>